<dbReference type="PANTHER" id="PTHR43080:SF2">
    <property type="entry name" value="CBS DOMAIN-CONTAINING PROTEIN"/>
    <property type="match status" value="1"/>
</dbReference>
<sequence length="144" mass="15566">MLVSQILKSKSEDVVVTVPPGMLISDAAKMLSEKRIGTLVISADGKKAMGILSERDIVRELGNQGAAVLSLSVDKLMTSKLVTCSRDDRADEILQKMTEGRFRHMPVVEDGTLVGIVTLGDVVKARLTELSMEKNALEGMIMGH</sequence>
<feature type="domain" description="CBS" evidence="3">
    <location>
        <begin position="77"/>
        <end position="132"/>
    </location>
</feature>
<evidence type="ECO:0000256" key="2">
    <source>
        <dbReference type="PROSITE-ProRule" id="PRU00703"/>
    </source>
</evidence>
<dbReference type="RefSeq" id="WP_164352970.1">
    <property type="nucleotide sequence ID" value="NZ_JAABNT010000003.1"/>
</dbReference>
<comment type="caution">
    <text evidence="4">The sequence shown here is derived from an EMBL/GenBank/DDBJ whole genome shotgun (WGS) entry which is preliminary data.</text>
</comment>
<evidence type="ECO:0000313" key="4">
    <source>
        <dbReference type="EMBL" id="NEK22038.1"/>
    </source>
</evidence>
<dbReference type="CDD" id="cd04623">
    <property type="entry name" value="CBS_pair_bac_euk"/>
    <property type="match status" value="1"/>
</dbReference>
<keyword evidence="5" id="KW-1185">Reference proteome</keyword>
<dbReference type="SMART" id="SM00116">
    <property type="entry name" value="CBS"/>
    <property type="match status" value="2"/>
</dbReference>
<feature type="domain" description="CBS" evidence="3">
    <location>
        <begin position="10"/>
        <end position="68"/>
    </location>
</feature>
<evidence type="ECO:0000259" key="3">
    <source>
        <dbReference type="PROSITE" id="PS51371"/>
    </source>
</evidence>
<dbReference type="InterPro" id="IPR046342">
    <property type="entry name" value="CBS_dom_sf"/>
</dbReference>
<dbReference type="InterPro" id="IPR044725">
    <property type="entry name" value="CBSX3_CBS_dom"/>
</dbReference>
<dbReference type="Pfam" id="PF00571">
    <property type="entry name" value="CBS"/>
    <property type="match status" value="2"/>
</dbReference>
<dbReference type="Proteomes" id="UP000468591">
    <property type="component" value="Unassembled WGS sequence"/>
</dbReference>
<dbReference type="EMBL" id="JAABNT010000003">
    <property type="protein sequence ID" value="NEK22038.1"/>
    <property type="molecule type" value="Genomic_DNA"/>
</dbReference>
<dbReference type="Gene3D" id="3.10.580.10">
    <property type="entry name" value="CBS-domain"/>
    <property type="match status" value="1"/>
</dbReference>
<dbReference type="InterPro" id="IPR051257">
    <property type="entry name" value="Diverse_CBS-Domain"/>
</dbReference>
<keyword evidence="1 2" id="KW-0129">CBS domain</keyword>
<evidence type="ECO:0000256" key="1">
    <source>
        <dbReference type="ARBA" id="ARBA00023122"/>
    </source>
</evidence>
<dbReference type="AlphaFoldDB" id="A0A6P0CA73"/>
<name>A0A6P0CA73_9RHOB</name>
<dbReference type="PANTHER" id="PTHR43080">
    <property type="entry name" value="CBS DOMAIN-CONTAINING PROTEIN CBSX3, MITOCHONDRIAL"/>
    <property type="match status" value="1"/>
</dbReference>
<dbReference type="InterPro" id="IPR000644">
    <property type="entry name" value="CBS_dom"/>
</dbReference>
<reference evidence="4 5" key="1">
    <citation type="submission" date="2020-01" db="EMBL/GenBank/DDBJ databases">
        <title>Sulfitobacter sediminilitoris sp. nov., isolated from a tidal flat.</title>
        <authorList>
            <person name="Park S."/>
            <person name="Yoon J.-H."/>
        </authorList>
    </citation>
    <scope>NUCLEOTIDE SEQUENCE [LARGE SCALE GENOMIC DNA]</scope>
    <source>
        <strain evidence="4 5">JBTF-M27</strain>
    </source>
</reference>
<proteinExistence type="predicted"/>
<gene>
    <name evidence="4" type="ORF">GV827_06445</name>
</gene>
<accession>A0A6P0CA73</accession>
<evidence type="ECO:0000313" key="5">
    <source>
        <dbReference type="Proteomes" id="UP000468591"/>
    </source>
</evidence>
<organism evidence="4 5">
    <name type="scientific">Sulfitobacter sediminilitoris</name>
    <dbReference type="NCBI Taxonomy" id="2698830"/>
    <lineage>
        <taxon>Bacteria</taxon>
        <taxon>Pseudomonadati</taxon>
        <taxon>Pseudomonadota</taxon>
        <taxon>Alphaproteobacteria</taxon>
        <taxon>Rhodobacterales</taxon>
        <taxon>Roseobacteraceae</taxon>
        <taxon>Sulfitobacter</taxon>
    </lineage>
</organism>
<protein>
    <submittedName>
        <fullName evidence="4">CBS domain-containing protein</fullName>
    </submittedName>
</protein>
<dbReference type="PROSITE" id="PS51371">
    <property type="entry name" value="CBS"/>
    <property type="match status" value="2"/>
</dbReference>
<dbReference type="SUPFAM" id="SSF54631">
    <property type="entry name" value="CBS-domain pair"/>
    <property type="match status" value="1"/>
</dbReference>